<comment type="caution">
    <text evidence="1">The sequence shown here is derived from an EMBL/GenBank/DDBJ whole genome shotgun (WGS) entry which is preliminary data.</text>
</comment>
<reference evidence="2" key="1">
    <citation type="submission" date="2016-06" db="EMBL/GenBank/DDBJ databases">
        <title>Parallel loss of symbiosis genes in relatives of nitrogen-fixing non-legume Parasponia.</title>
        <authorList>
            <person name="Van Velzen R."/>
            <person name="Holmer R."/>
            <person name="Bu F."/>
            <person name="Rutten L."/>
            <person name="Van Zeijl A."/>
            <person name="Liu W."/>
            <person name="Santuari L."/>
            <person name="Cao Q."/>
            <person name="Sharma T."/>
            <person name="Shen D."/>
            <person name="Roswanjaya Y."/>
            <person name="Wardhani T."/>
            <person name="Kalhor M.S."/>
            <person name="Jansen J."/>
            <person name="Van den Hoogen J."/>
            <person name="Gungor B."/>
            <person name="Hartog M."/>
            <person name="Hontelez J."/>
            <person name="Verver J."/>
            <person name="Yang W.-C."/>
            <person name="Schijlen E."/>
            <person name="Repin R."/>
            <person name="Schilthuizen M."/>
            <person name="Schranz E."/>
            <person name="Heidstra R."/>
            <person name="Miyata K."/>
            <person name="Fedorova E."/>
            <person name="Kohlen W."/>
            <person name="Bisseling T."/>
            <person name="Smit S."/>
            <person name="Geurts R."/>
        </authorList>
    </citation>
    <scope>NUCLEOTIDE SEQUENCE [LARGE SCALE GENOMIC DNA]</scope>
    <source>
        <strain evidence="2">cv. RG33-2</strain>
    </source>
</reference>
<protein>
    <submittedName>
        <fullName evidence="1">Uncharacterized protein</fullName>
    </submittedName>
</protein>
<dbReference type="InParanoid" id="A0A2P5BNK1"/>
<evidence type="ECO:0000313" key="1">
    <source>
        <dbReference type="EMBL" id="PON50340.1"/>
    </source>
</evidence>
<dbReference type="EMBL" id="JXTC01000487">
    <property type="protein sequence ID" value="PON50340.1"/>
    <property type="molecule type" value="Genomic_DNA"/>
</dbReference>
<organism evidence="1 2">
    <name type="scientific">Trema orientale</name>
    <name type="common">Charcoal tree</name>
    <name type="synonym">Celtis orientalis</name>
    <dbReference type="NCBI Taxonomy" id="63057"/>
    <lineage>
        <taxon>Eukaryota</taxon>
        <taxon>Viridiplantae</taxon>
        <taxon>Streptophyta</taxon>
        <taxon>Embryophyta</taxon>
        <taxon>Tracheophyta</taxon>
        <taxon>Spermatophyta</taxon>
        <taxon>Magnoliopsida</taxon>
        <taxon>eudicotyledons</taxon>
        <taxon>Gunneridae</taxon>
        <taxon>Pentapetalae</taxon>
        <taxon>rosids</taxon>
        <taxon>fabids</taxon>
        <taxon>Rosales</taxon>
        <taxon>Cannabaceae</taxon>
        <taxon>Trema</taxon>
    </lineage>
</organism>
<sequence length="112" mass="12719">VLLSIQRHDSRHIIITSNKSDHLGCVWLGGKERNRMERIPKKLNSDVWLDNSNGKRLSNAKPIQPLDGINIPSNFGWNTPFHSTMPFICPNYPSFYISSSSVILPRINSTCQ</sequence>
<accession>A0A2P5BNK1</accession>
<gene>
    <name evidence="1" type="ORF">TorRG33x02_314700</name>
</gene>
<feature type="non-terminal residue" evidence="1">
    <location>
        <position position="1"/>
    </location>
</feature>
<dbReference type="AlphaFoldDB" id="A0A2P5BNK1"/>
<dbReference type="Proteomes" id="UP000237000">
    <property type="component" value="Unassembled WGS sequence"/>
</dbReference>
<name>A0A2P5BNK1_TREOI</name>
<evidence type="ECO:0000313" key="2">
    <source>
        <dbReference type="Proteomes" id="UP000237000"/>
    </source>
</evidence>
<keyword evidence="2" id="KW-1185">Reference proteome</keyword>
<proteinExistence type="predicted"/>